<dbReference type="EMBL" id="PGOL01000361">
    <property type="protein sequence ID" value="PKI71714.1"/>
    <property type="molecule type" value="Genomic_DNA"/>
</dbReference>
<keyword evidence="2" id="KW-1185">Reference proteome</keyword>
<dbReference type="Proteomes" id="UP000233551">
    <property type="component" value="Unassembled WGS sequence"/>
</dbReference>
<sequence>MVGIGLDSIKSTSISPDLSSLRAGEGYGAQSKLDMVGTGLIERGQVVMGKGEGTAALQTIRKWRVFWLPLVALEGDTTCDIFLFCLIRFGYGFLSNLYGMFL</sequence>
<gene>
    <name evidence="1" type="ORF">CRG98_007847</name>
</gene>
<name>A0A2I0KTA7_PUNGR</name>
<accession>A0A2I0KTA7</accession>
<evidence type="ECO:0000313" key="1">
    <source>
        <dbReference type="EMBL" id="PKI71714.1"/>
    </source>
</evidence>
<evidence type="ECO:0000313" key="2">
    <source>
        <dbReference type="Proteomes" id="UP000233551"/>
    </source>
</evidence>
<reference evidence="1 2" key="1">
    <citation type="submission" date="2017-11" db="EMBL/GenBank/DDBJ databases">
        <title>De-novo sequencing of pomegranate (Punica granatum L.) genome.</title>
        <authorList>
            <person name="Akparov Z."/>
            <person name="Amiraslanov A."/>
            <person name="Hajiyeva S."/>
            <person name="Abbasov M."/>
            <person name="Kaur K."/>
            <person name="Hamwieh A."/>
            <person name="Solovyev V."/>
            <person name="Salamov A."/>
            <person name="Braich B."/>
            <person name="Kosarev P."/>
            <person name="Mahmoud A."/>
            <person name="Hajiyev E."/>
            <person name="Babayeva S."/>
            <person name="Izzatullayeva V."/>
            <person name="Mammadov A."/>
            <person name="Mammadov A."/>
            <person name="Sharifova S."/>
            <person name="Ojaghi J."/>
            <person name="Eynullazada K."/>
            <person name="Bayramov B."/>
            <person name="Abdulazimova A."/>
            <person name="Shahmuradov I."/>
        </authorList>
    </citation>
    <scope>NUCLEOTIDE SEQUENCE [LARGE SCALE GENOMIC DNA]</scope>
    <source>
        <strain evidence="2">cv. AG2017</strain>
        <tissue evidence="1">Leaf</tissue>
    </source>
</reference>
<proteinExistence type="predicted"/>
<protein>
    <submittedName>
        <fullName evidence="1">Uncharacterized protein</fullName>
    </submittedName>
</protein>
<organism evidence="1 2">
    <name type="scientific">Punica granatum</name>
    <name type="common">Pomegranate</name>
    <dbReference type="NCBI Taxonomy" id="22663"/>
    <lineage>
        <taxon>Eukaryota</taxon>
        <taxon>Viridiplantae</taxon>
        <taxon>Streptophyta</taxon>
        <taxon>Embryophyta</taxon>
        <taxon>Tracheophyta</taxon>
        <taxon>Spermatophyta</taxon>
        <taxon>Magnoliopsida</taxon>
        <taxon>eudicotyledons</taxon>
        <taxon>Gunneridae</taxon>
        <taxon>Pentapetalae</taxon>
        <taxon>rosids</taxon>
        <taxon>malvids</taxon>
        <taxon>Myrtales</taxon>
        <taxon>Lythraceae</taxon>
        <taxon>Punica</taxon>
    </lineage>
</organism>
<dbReference type="AlphaFoldDB" id="A0A2I0KTA7"/>
<comment type="caution">
    <text evidence="1">The sequence shown here is derived from an EMBL/GenBank/DDBJ whole genome shotgun (WGS) entry which is preliminary data.</text>
</comment>